<dbReference type="InterPro" id="IPR027417">
    <property type="entry name" value="P-loop_NTPase"/>
</dbReference>
<dbReference type="Pfam" id="PF07683">
    <property type="entry name" value="CobW_C"/>
    <property type="match status" value="1"/>
</dbReference>
<protein>
    <submittedName>
        <fullName evidence="7">Cobalamin biosynthesis protein CobW</fullName>
    </submittedName>
</protein>
<dbReference type="GO" id="GO:0005737">
    <property type="term" value="C:cytoplasm"/>
    <property type="evidence" value="ECO:0007669"/>
    <property type="project" value="TreeGrafter"/>
</dbReference>
<proteinExistence type="inferred from homology"/>
<dbReference type="GO" id="GO:0016787">
    <property type="term" value="F:hydrolase activity"/>
    <property type="evidence" value="ECO:0007669"/>
    <property type="project" value="UniProtKB-KW"/>
</dbReference>
<dbReference type="SUPFAM" id="SSF90002">
    <property type="entry name" value="Hypothetical protein YjiA, C-terminal domain"/>
    <property type="match status" value="1"/>
</dbReference>
<comment type="catalytic activity">
    <reaction evidence="5">
        <text>GTP + H2O = GDP + phosphate + H(+)</text>
        <dbReference type="Rhea" id="RHEA:19669"/>
        <dbReference type="ChEBI" id="CHEBI:15377"/>
        <dbReference type="ChEBI" id="CHEBI:15378"/>
        <dbReference type="ChEBI" id="CHEBI:37565"/>
        <dbReference type="ChEBI" id="CHEBI:43474"/>
        <dbReference type="ChEBI" id="CHEBI:58189"/>
    </reaction>
    <physiologicalReaction direction="left-to-right" evidence="5">
        <dbReference type="Rhea" id="RHEA:19670"/>
    </physiologicalReaction>
</comment>
<dbReference type="RefSeq" id="WP_303680032.1">
    <property type="nucleotide sequence ID" value="NZ_MNTG01000032.1"/>
</dbReference>
<evidence type="ECO:0000256" key="3">
    <source>
        <dbReference type="ARBA" id="ARBA00023186"/>
    </source>
</evidence>
<evidence type="ECO:0000313" key="7">
    <source>
        <dbReference type="EMBL" id="OLA37167.1"/>
    </source>
</evidence>
<keyword evidence="2" id="KW-0378">Hydrolase</keyword>
<evidence type="ECO:0000256" key="5">
    <source>
        <dbReference type="ARBA" id="ARBA00049117"/>
    </source>
</evidence>
<dbReference type="InterPro" id="IPR003495">
    <property type="entry name" value="CobW/HypB/UreG_nucleotide-bd"/>
</dbReference>
<dbReference type="InterPro" id="IPR011629">
    <property type="entry name" value="CobW-like_C"/>
</dbReference>
<evidence type="ECO:0000259" key="6">
    <source>
        <dbReference type="SMART" id="SM00833"/>
    </source>
</evidence>
<dbReference type="SMART" id="SM00833">
    <property type="entry name" value="CobW_C"/>
    <property type="match status" value="1"/>
</dbReference>
<dbReference type="AlphaFoldDB" id="A0A1Q6R492"/>
<evidence type="ECO:0000313" key="8">
    <source>
        <dbReference type="Proteomes" id="UP000186777"/>
    </source>
</evidence>
<keyword evidence="1" id="KW-0547">Nucleotide-binding</keyword>
<comment type="caution">
    <text evidence="7">The sequence shown here is derived from an EMBL/GenBank/DDBJ whole genome shotgun (WGS) entry which is preliminary data.</text>
</comment>
<dbReference type="InterPro" id="IPR036627">
    <property type="entry name" value="CobW-likC_sf"/>
</dbReference>
<feature type="domain" description="CobW C-terminal" evidence="6">
    <location>
        <begin position="230"/>
        <end position="323"/>
    </location>
</feature>
<dbReference type="CDD" id="cd03112">
    <property type="entry name" value="CobW-like"/>
    <property type="match status" value="1"/>
</dbReference>
<dbReference type="Proteomes" id="UP000186777">
    <property type="component" value="Unassembled WGS sequence"/>
</dbReference>
<reference evidence="7 8" key="1">
    <citation type="journal article" date="2016" name="Nat. Biotechnol.">
        <title>Measurement of bacterial replication rates in microbial communities.</title>
        <authorList>
            <person name="Brown C.T."/>
            <person name="Olm M.R."/>
            <person name="Thomas B.C."/>
            <person name="Banfield J.F."/>
        </authorList>
    </citation>
    <scope>NUCLEOTIDE SEQUENCE [LARGE SCALE GENOMIC DNA]</scope>
    <source>
        <strain evidence="7">46_33</strain>
    </source>
</reference>
<dbReference type="PANTHER" id="PTHR13748">
    <property type="entry name" value="COBW-RELATED"/>
    <property type="match status" value="1"/>
</dbReference>
<accession>A0A1Q6R492</accession>
<evidence type="ECO:0000256" key="2">
    <source>
        <dbReference type="ARBA" id="ARBA00022801"/>
    </source>
</evidence>
<dbReference type="PANTHER" id="PTHR13748:SF62">
    <property type="entry name" value="COBW DOMAIN-CONTAINING PROTEIN"/>
    <property type="match status" value="1"/>
</dbReference>
<dbReference type="EMBL" id="MNTG01000032">
    <property type="protein sequence ID" value="OLA37167.1"/>
    <property type="molecule type" value="Genomic_DNA"/>
</dbReference>
<name>A0A1Q6R492_9FIRM</name>
<comment type="similarity">
    <text evidence="4">Belongs to the SIMIBI class G3E GTPase family. ZNG1 subfamily.</text>
</comment>
<dbReference type="SUPFAM" id="SSF52540">
    <property type="entry name" value="P-loop containing nucleoside triphosphate hydrolases"/>
    <property type="match status" value="1"/>
</dbReference>
<evidence type="ECO:0000256" key="1">
    <source>
        <dbReference type="ARBA" id="ARBA00022741"/>
    </source>
</evidence>
<sequence>MWLNNKCPITVVTGFLGSGKTTLLANILHNKEFRNTVVIINEYGQAGLDHRLIRRIEERTRLLSGGCICCNKREDLVKELKDLLTAYENKEIEMDRVVIETTGLADPAPILFSILMDPLLTHHFFVDFVISCLDAVNGELHLRANPESVKQIVASDKIIITKMDLVEQETVEVLCAQVRMLNPAGQIITAANGNIDPETVFKSRDCFSEAKFSNTISNFSPKAIRHNEKVSSMSIRFYKPLDWTAFGLWMSMLLYAHGENMLRIKGIVDVGANGPVVINGVQHIIHPPQHLESWNAEERNSHIVFIMKDIAAEKVLKFLKVFQHLLGAEPEIEELNAAPFG</sequence>
<dbReference type="Gene3D" id="3.40.50.300">
    <property type="entry name" value="P-loop containing nucleotide triphosphate hydrolases"/>
    <property type="match status" value="1"/>
</dbReference>
<keyword evidence="3" id="KW-0143">Chaperone</keyword>
<dbReference type="GO" id="GO:0000166">
    <property type="term" value="F:nucleotide binding"/>
    <property type="evidence" value="ECO:0007669"/>
    <property type="project" value="UniProtKB-KW"/>
</dbReference>
<dbReference type="STRING" id="626940.BHW43_07185"/>
<dbReference type="Pfam" id="PF02492">
    <property type="entry name" value="cobW"/>
    <property type="match status" value="1"/>
</dbReference>
<organism evidence="7 8">
    <name type="scientific">Phascolarctobacterium succinatutens</name>
    <dbReference type="NCBI Taxonomy" id="626940"/>
    <lineage>
        <taxon>Bacteria</taxon>
        <taxon>Bacillati</taxon>
        <taxon>Bacillota</taxon>
        <taxon>Negativicutes</taxon>
        <taxon>Acidaminococcales</taxon>
        <taxon>Acidaminococcaceae</taxon>
        <taxon>Phascolarctobacterium</taxon>
    </lineage>
</organism>
<dbReference type="Gene3D" id="3.30.1220.10">
    <property type="entry name" value="CobW-like, C-terminal domain"/>
    <property type="match status" value="1"/>
</dbReference>
<evidence type="ECO:0000256" key="4">
    <source>
        <dbReference type="ARBA" id="ARBA00034320"/>
    </source>
</evidence>
<dbReference type="InterPro" id="IPR051316">
    <property type="entry name" value="Zinc-reg_GTPase_activator"/>
</dbReference>
<gene>
    <name evidence="7" type="ORF">BHW43_07185</name>
</gene>